<organism evidence="4 5">
    <name type="scientific">Salinispira pacifica</name>
    <dbReference type="NCBI Taxonomy" id="1307761"/>
    <lineage>
        <taxon>Bacteria</taxon>
        <taxon>Pseudomonadati</taxon>
        <taxon>Spirochaetota</taxon>
        <taxon>Spirochaetia</taxon>
        <taxon>Spirochaetales</taxon>
        <taxon>Spirochaetaceae</taxon>
        <taxon>Salinispira</taxon>
    </lineage>
</organism>
<evidence type="ECO:0000256" key="2">
    <source>
        <dbReference type="ARBA" id="ARBA00022695"/>
    </source>
</evidence>
<evidence type="ECO:0000256" key="3">
    <source>
        <dbReference type="SAM" id="MobiDB-lite"/>
    </source>
</evidence>
<dbReference type="InterPro" id="IPR029044">
    <property type="entry name" value="Nucleotide-diphossugar_trans"/>
</dbReference>
<dbReference type="GO" id="GO:0070569">
    <property type="term" value="F:uridylyltransferase activity"/>
    <property type="evidence" value="ECO:0007669"/>
    <property type="project" value="InterPro"/>
</dbReference>
<name>V5WKQ6_9SPIO</name>
<protein>
    <recommendedName>
        <fullName evidence="6">UTP--glucose-1-phosphate uridylyltransferase</fullName>
    </recommendedName>
</protein>
<accession>V5WKQ6</accession>
<evidence type="ECO:0000313" key="4">
    <source>
        <dbReference type="EMBL" id="AHC15776.1"/>
    </source>
</evidence>
<feature type="region of interest" description="Disordered" evidence="3">
    <location>
        <begin position="53"/>
        <end position="99"/>
    </location>
</feature>
<dbReference type="KEGG" id="slr:L21SP2_2423"/>
<dbReference type="Gene3D" id="3.90.550.10">
    <property type="entry name" value="Spore Coat Polysaccharide Biosynthesis Protein SpsA, Chain A"/>
    <property type="match status" value="1"/>
</dbReference>
<dbReference type="InterPro" id="IPR002618">
    <property type="entry name" value="UDPGP_fam"/>
</dbReference>
<dbReference type="STRING" id="1307761.L21SP2_2423"/>
<dbReference type="eggNOG" id="COG4284">
    <property type="taxonomic scope" value="Bacteria"/>
</dbReference>
<dbReference type="SUPFAM" id="SSF53448">
    <property type="entry name" value="Nucleotide-diphospho-sugar transferases"/>
    <property type="match status" value="1"/>
</dbReference>
<evidence type="ECO:0000313" key="5">
    <source>
        <dbReference type="Proteomes" id="UP000018680"/>
    </source>
</evidence>
<feature type="region of interest" description="Disordered" evidence="3">
    <location>
        <begin position="1"/>
        <end position="25"/>
    </location>
</feature>
<reference evidence="4 5" key="1">
    <citation type="journal article" date="2015" name="Stand. Genomic Sci.">
        <title>Complete genome sequence and description of Salinispira pacifica gen. nov., sp. nov., a novel spirochaete isolated form a hypersaline microbial mat.</title>
        <authorList>
            <person name="Ben Hania W."/>
            <person name="Joseph M."/>
            <person name="Schumann P."/>
            <person name="Bunk B."/>
            <person name="Fiebig A."/>
            <person name="Sproer C."/>
            <person name="Klenk H.P."/>
            <person name="Fardeau M.L."/>
            <person name="Spring S."/>
        </authorList>
    </citation>
    <scope>NUCLEOTIDE SEQUENCE [LARGE SCALE GENOMIC DNA]</scope>
    <source>
        <strain evidence="4 5">L21-RPul-D2</strain>
    </source>
</reference>
<proteinExistence type="predicted"/>
<dbReference type="OrthoDB" id="369470at2"/>
<dbReference type="Proteomes" id="UP000018680">
    <property type="component" value="Chromosome"/>
</dbReference>
<dbReference type="PATRIC" id="fig|1307761.3.peg.2415"/>
<sequence>MKDYPKEQQQKESGPHTEVDRTELNRTEVNAILSREGIDPGLSAWVLNKVRDLDRNNSGGGKEGDFTGLPELQRPEPGKPCPWSASSPSEGGNGSPSRQIMDISRPRDGYMDISVSRLHSRIDAFHLPPALAERLKTELSVSESPDTGESVKSNEEVIRLDAGKIRLFGLALLPRVSYGVLNGGSATSYADEKKNNEFHSELFRLYRSRFESQAELCRGKAKGITPAYLNPDGTPGFSFMEMKIRAALLLALEHYRIFPESRESTSRDWGLPLFPLFQMTSSGNDREIRDALDSYARSPAVAPLLHRLQLDAIPVKTGVQPLIAAMEHSERLSPDHPREYFLEAWGEANRALALPGGHGQNFFALEEVYTNLHSKGKRYAYLGNVDNLAYLPDPLEIGLAALSGAPAGFDFSFKTDVDVKGGVLLQTSGGGLSCGDIGPAVSRATVEAVEQEGKAILFNCATGLFDLDYLCRELKHIQEALPLRVSDQDKDAGRYSQAEQVTWEVMSLIDGFIAFGVDKFQRFLAGKLLVENLLTSGLLLEDPDFPQDLKHTGERLNRGFEDLMKSSCGMELKNGRWQAAD</sequence>
<evidence type="ECO:0008006" key="6">
    <source>
        <dbReference type="Google" id="ProtNLM"/>
    </source>
</evidence>
<keyword evidence="1" id="KW-0808">Transferase</keyword>
<keyword evidence="2" id="KW-0548">Nucleotidyltransferase</keyword>
<keyword evidence="5" id="KW-1185">Reference proteome</keyword>
<dbReference type="AlphaFoldDB" id="V5WKQ6"/>
<dbReference type="EMBL" id="CP006939">
    <property type="protein sequence ID" value="AHC15776.1"/>
    <property type="molecule type" value="Genomic_DNA"/>
</dbReference>
<gene>
    <name evidence="4" type="ORF">L21SP2_2423</name>
</gene>
<dbReference type="RefSeq" id="WP_024268680.1">
    <property type="nucleotide sequence ID" value="NC_023035.1"/>
</dbReference>
<dbReference type="HOGENOM" id="CLU_469196_0_0_12"/>
<evidence type="ECO:0000256" key="1">
    <source>
        <dbReference type="ARBA" id="ARBA00022679"/>
    </source>
</evidence>
<dbReference type="Pfam" id="PF01704">
    <property type="entry name" value="UDPGP"/>
    <property type="match status" value="1"/>
</dbReference>